<evidence type="ECO:0000256" key="4">
    <source>
        <dbReference type="ARBA" id="ARBA00022840"/>
    </source>
</evidence>
<dbReference type="InterPro" id="IPR002831">
    <property type="entry name" value="Tscrpt_reg_TrmB_N"/>
</dbReference>
<dbReference type="InterPro" id="IPR036390">
    <property type="entry name" value="WH_DNA-bd_sf"/>
</dbReference>
<dbReference type="EMBL" id="MAEI02000001">
    <property type="protein sequence ID" value="MEO1780584.1"/>
    <property type="molecule type" value="Genomic_DNA"/>
</dbReference>
<dbReference type="InterPro" id="IPR036634">
    <property type="entry name" value="PRD_sf"/>
</dbReference>
<dbReference type="PROSITE" id="PS51372">
    <property type="entry name" value="PRD_2"/>
    <property type="match status" value="1"/>
</dbReference>
<comment type="caution">
    <text evidence="9">The sequence shown here is derived from an EMBL/GenBank/DDBJ whole genome shotgun (WGS) entry which is preliminary data.</text>
</comment>
<dbReference type="Proteomes" id="UP001429357">
    <property type="component" value="Unassembled WGS sequence"/>
</dbReference>
<dbReference type="PROSITE" id="PS51096">
    <property type="entry name" value="PTS_EIIA_TYPE_4"/>
    <property type="match status" value="1"/>
</dbReference>
<dbReference type="Gene3D" id="1.10.1790.10">
    <property type="entry name" value="PRD domain"/>
    <property type="match status" value="1"/>
</dbReference>
<evidence type="ECO:0000313" key="10">
    <source>
        <dbReference type="Proteomes" id="UP001429357"/>
    </source>
</evidence>
<dbReference type="InterPro" id="IPR036388">
    <property type="entry name" value="WH-like_DNA-bd_sf"/>
</dbReference>
<sequence>MKKSAKDKVFETLIGITHQEEVPSATAADIASVLGISRQNVSHYLTRLMEEGFVDKISGKPVYWKPIKQIMIENSSEGTNSFQNVVGYDGSLREIIQKCISAVRYPPNGLNILINGSTGVGKSFLANQIFKYAKEVGVIGPNAPLSVLNCADYADNPELLSATLFGYKKGAFTGAEKDTKGLLAHADGGYLFLDEIHRLSRENQEKLFLFMDTGKYRPIGENSDWSEATIRFIFATTEKSEDYFLDTFERRIQVMLKIPDFRERPLIEQIEFAQLFFHNEAEILEKDILVTKEVLEILLTHSILGNVGRLKNIIKISCANAYSKRLGSKLVVTIEDLPIESLNQMAREVTFPINDLLISYAQAFSLNKRLFFNLDERLEKIMTQFNDIDSSARTIMLKKEIQSLIPLLDQKVQLTDSQQLKMQLYQKIWKKSVQKKYGLINSYPAAEVSSRIYANIPEYSINLSRVVSSLTKEFPRTAYVCSAFLDHLPALTQKERELLELLLIVTLSDHVDENLQLKGLLLAHGDSTATSIQSVVNQLCGDYVFEAFDMPIESNVLEVVQLTKQFVNNQVNTNGLILIVDMGSLNQIYTKIKSDLKGELLILNNLTTSIALDIGLKMTTNVPFNRISEDAVGRYSVNVQYFEGFSPKKNIIISCMSGLGISNKLKDVFSEYLSGDTIEVFVKEYRELRELISQNDEKFFDNTKLVITTSDLPKSFLIPNINIYDILEGEESDRLEQILQDELTHQEYLELIQELVKFFSIEGVVSRLNFLNPAIVISEVETAISKYENYYQFTLNGRIKLNLYMHTALMMERLFLSRTEKSEDPTHELSPTEEEFYYVSRSIFQPLEMKYNLKVNAYELSLLYELLRTFLKK</sequence>
<dbReference type="Pfam" id="PF01978">
    <property type="entry name" value="TrmB"/>
    <property type="match status" value="1"/>
</dbReference>
<dbReference type="CDD" id="cd00090">
    <property type="entry name" value="HTH_ARSR"/>
    <property type="match status" value="1"/>
</dbReference>
<keyword evidence="2" id="KW-0808">Transferase</keyword>
<dbReference type="PROSITE" id="PS50045">
    <property type="entry name" value="SIGMA54_INTERACT_4"/>
    <property type="match status" value="1"/>
</dbReference>
<keyword evidence="10" id="KW-1185">Reference proteome</keyword>
<organism evidence="9 10">
    <name type="scientific">Enterococcus diestrammenae</name>
    <dbReference type="NCBI Taxonomy" id="1155073"/>
    <lineage>
        <taxon>Bacteria</taxon>
        <taxon>Bacillati</taxon>
        <taxon>Bacillota</taxon>
        <taxon>Bacilli</taxon>
        <taxon>Lactobacillales</taxon>
        <taxon>Enterococcaceae</taxon>
        <taxon>Enterococcus</taxon>
    </lineage>
</organism>
<dbReference type="InterPro" id="IPR003593">
    <property type="entry name" value="AAA+_ATPase"/>
</dbReference>
<dbReference type="Gene3D" id="3.40.50.2300">
    <property type="match status" value="1"/>
</dbReference>
<evidence type="ECO:0000259" key="8">
    <source>
        <dbReference type="PROSITE" id="PS51372"/>
    </source>
</evidence>
<evidence type="ECO:0000256" key="2">
    <source>
        <dbReference type="ARBA" id="ARBA00022679"/>
    </source>
</evidence>
<keyword evidence="4" id="KW-0067">ATP-binding</keyword>
<evidence type="ECO:0000256" key="1">
    <source>
        <dbReference type="ARBA" id="ARBA00020887"/>
    </source>
</evidence>
<name>A0ABV0EXP7_9ENTE</name>
<dbReference type="SUPFAM" id="SSF63520">
    <property type="entry name" value="PTS-regulatory domain, PRD"/>
    <property type="match status" value="1"/>
</dbReference>
<dbReference type="PANTHER" id="PTHR32071">
    <property type="entry name" value="TRANSCRIPTIONAL REGULATORY PROTEIN"/>
    <property type="match status" value="1"/>
</dbReference>
<dbReference type="InterPro" id="IPR027417">
    <property type="entry name" value="P-loop_NTPase"/>
</dbReference>
<evidence type="ECO:0000313" key="9">
    <source>
        <dbReference type="EMBL" id="MEO1780584.1"/>
    </source>
</evidence>
<feature type="domain" description="PRD" evidence="8">
    <location>
        <begin position="771"/>
        <end position="873"/>
    </location>
</feature>
<evidence type="ECO:0000259" key="7">
    <source>
        <dbReference type="PROSITE" id="PS51096"/>
    </source>
</evidence>
<dbReference type="Gene3D" id="3.40.50.300">
    <property type="entry name" value="P-loop containing nucleotide triphosphate hydrolases"/>
    <property type="match status" value="1"/>
</dbReference>
<dbReference type="CDD" id="cd00133">
    <property type="entry name" value="PTS_IIB"/>
    <property type="match status" value="1"/>
</dbReference>
<gene>
    <name evidence="9" type="ORF">BAU18_000123</name>
</gene>
<dbReference type="CDD" id="cd00009">
    <property type="entry name" value="AAA"/>
    <property type="match status" value="1"/>
</dbReference>
<dbReference type="SUPFAM" id="SSF46785">
    <property type="entry name" value="Winged helix' DNA-binding domain"/>
    <property type="match status" value="1"/>
</dbReference>
<feature type="domain" description="PTS EIIA type-4" evidence="7">
    <location>
        <begin position="516"/>
        <end position="639"/>
    </location>
</feature>
<dbReference type="Pfam" id="PF00158">
    <property type="entry name" value="Sigma54_activat"/>
    <property type="match status" value="1"/>
</dbReference>
<dbReference type="Gene3D" id="3.40.50.510">
    <property type="entry name" value="Phosphotransferase system, mannose-type IIA component"/>
    <property type="match status" value="1"/>
</dbReference>
<dbReference type="InterPro" id="IPR011991">
    <property type="entry name" value="ArsR-like_HTH"/>
</dbReference>
<evidence type="ECO:0000259" key="6">
    <source>
        <dbReference type="PROSITE" id="PS50045"/>
    </source>
</evidence>
<keyword evidence="3" id="KW-0547">Nucleotide-binding</keyword>
<dbReference type="PANTHER" id="PTHR32071:SF38">
    <property type="entry name" value="PSP OPERON TRANSCRIPTIONAL ACTIVATOR"/>
    <property type="match status" value="1"/>
</dbReference>
<dbReference type="InterPro" id="IPR011608">
    <property type="entry name" value="PRD"/>
</dbReference>
<dbReference type="SUPFAM" id="SSF52540">
    <property type="entry name" value="P-loop containing nucleoside triphosphate hydrolases"/>
    <property type="match status" value="1"/>
</dbReference>
<accession>A0ABV0EXP7</accession>
<dbReference type="SUPFAM" id="SSF53062">
    <property type="entry name" value="PTS system fructose IIA component-like"/>
    <property type="match status" value="1"/>
</dbReference>
<dbReference type="Gene3D" id="1.10.10.10">
    <property type="entry name" value="Winged helix-like DNA-binding domain superfamily/Winged helix DNA-binding domain"/>
    <property type="match status" value="1"/>
</dbReference>
<proteinExistence type="predicted"/>
<evidence type="ECO:0000256" key="3">
    <source>
        <dbReference type="ARBA" id="ARBA00022741"/>
    </source>
</evidence>
<dbReference type="Pfam" id="PF00874">
    <property type="entry name" value="PRD"/>
    <property type="match status" value="1"/>
</dbReference>
<evidence type="ECO:0000256" key="5">
    <source>
        <dbReference type="ARBA" id="ARBA00023125"/>
    </source>
</evidence>
<reference evidence="9 10" key="2">
    <citation type="submission" date="2024-02" db="EMBL/GenBank/DDBJ databases">
        <title>The Genome Sequence of Enterococcus diestrammenae JM9A.</title>
        <authorList>
            <person name="Earl A."/>
            <person name="Manson A."/>
            <person name="Gilmore M."/>
            <person name="Sanders J."/>
            <person name="Shea T."/>
            <person name="Howe W."/>
            <person name="Livny J."/>
            <person name="Cuomo C."/>
            <person name="Neafsey D."/>
            <person name="Birren B."/>
        </authorList>
    </citation>
    <scope>NUCLEOTIDE SEQUENCE [LARGE SCALE GENOMIC DNA]</scope>
    <source>
        <strain evidence="9 10">JM9A</strain>
    </source>
</reference>
<feature type="domain" description="Sigma-54 factor interaction" evidence="6">
    <location>
        <begin position="85"/>
        <end position="319"/>
    </location>
</feature>
<dbReference type="InterPro" id="IPR004701">
    <property type="entry name" value="PTS_EIIA_man-typ"/>
</dbReference>
<dbReference type="InterPro" id="IPR002078">
    <property type="entry name" value="Sigma_54_int"/>
</dbReference>
<reference evidence="10" key="1">
    <citation type="submission" date="2016-06" db="EMBL/GenBank/DDBJ databases">
        <title>Four novel species of enterococci isolated from chicken manure.</title>
        <authorList>
            <person name="Van Tyne D."/>
        </authorList>
    </citation>
    <scope>NUCLEOTIDE SEQUENCE [LARGE SCALE GENOMIC DNA]</scope>
    <source>
        <strain evidence="10">JM9A</strain>
    </source>
</reference>
<keyword evidence="5" id="KW-0238">DNA-binding</keyword>
<protein>
    <recommendedName>
        <fullName evidence="1">DNA translocase FtsK</fullName>
    </recommendedName>
</protein>
<dbReference type="SMART" id="SM00382">
    <property type="entry name" value="AAA"/>
    <property type="match status" value="1"/>
</dbReference>
<dbReference type="RefSeq" id="WP_161869749.1">
    <property type="nucleotide sequence ID" value="NZ_MAEI02000001.1"/>
</dbReference>
<dbReference type="InterPro" id="IPR036662">
    <property type="entry name" value="PTS_EIIA_man-typ_sf"/>
</dbReference>